<reference evidence="3" key="1">
    <citation type="journal article" date="2015" name="Genome Announc.">
        <title>Draft Genome Sequence of Bacteroidales Strain TBC1, a Novel Isolate from a Methanogenic Wastewater Treatment System.</title>
        <authorList>
            <person name="Tourlousse D.M."/>
            <person name="Matsuura N."/>
            <person name="Sun L."/>
            <person name="Toyonaga M."/>
            <person name="Kuroda K."/>
            <person name="Ohashi A."/>
            <person name="Cruz R."/>
            <person name="Yamaguchi T."/>
            <person name="Sekiguchi Y."/>
        </authorList>
    </citation>
    <scope>NUCLEOTIDE SEQUENCE [LARGE SCALE GENOMIC DNA]</scope>
    <source>
        <strain evidence="3">TBC1</strain>
    </source>
</reference>
<dbReference type="Proteomes" id="UP000053091">
    <property type="component" value="Unassembled WGS sequence"/>
</dbReference>
<proteinExistence type="predicted"/>
<feature type="signal peptide" evidence="2">
    <location>
        <begin position="1"/>
        <end position="25"/>
    </location>
</feature>
<organism evidence="3">
    <name type="scientific">Lentimicrobium saccharophilum</name>
    <dbReference type="NCBI Taxonomy" id="1678841"/>
    <lineage>
        <taxon>Bacteria</taxon>
        <taxon>Pseudomonadati</taxon>
        <taxon>Bacteroidota</taxon>
        <taxon>Bacteroidia</taxon>
        <taxon>Bacteroidales</taxon>
        <taxon>Lentimicrobiaceae</taxon>
        <taxon>Lentimicrobium</taxon>
    </lineage>
</organism>
<name>A0A0S7BS47_9BACT</name>
<accession>A0A0S7BS47</accession>
<evidence type="ECO:0000313" key="4">
    <source>
        <dbReference type="Proteomes" id="UP000053091"/>
    </source>
</evidence>
<protein>
    <submittedName>
        <fullName evidence="3">Uncharacterized protein</fullName>
    </submittedName>
</protein>
<keyword evidence="2" id="KW-0732">Signal</keyword>
<feature type="chain" id="PRO_5006633155" evidence="2">
    <location>
        <begin position="26"/>
        <end position="97"/>
    </location>
</feature>
<dbReference type="PROSITE" id="PS51257">
    <property type="entry name" value="PROKAR_LIPOPROTEIN"/>
    <property type="match status" value="1"/>
</dbReference>
<dbReference type="RefSeq" id="WP_062040954.1">
    <property type="nucleotide sequence ID" value="NZ_DF968182.1"/>
</dbReference>
<feature type="coiled-coil region" evidence="1">
    <location>
        <begin position="18"/>
        <end position="48"/>
    </location>
</feature>
<dbReference type="AlphaFoldDB" id="A0A0S7BS47"/>
<evidence type="ECO:0000256" key="1">
    <source>
        <dbReference type="SAM" id="Coils"/>
    </source>
</evidence>
<keyword evidence="1" id="KW-0175">Coiled coil</keyword>
<evidence type="ECO:0000313" key="3">
    <source>
        <dbReference type="EMBL" id="GAP43594.1"/>
    </source>
</evidence>
<evidence type="ECO:0000256" key="2">
    <source>
        <dbReference type="SAM" id="SignalP"/>
    </source>
</evidence>
<sequence>MKHLLIKIPLLISAMLILSACTDLSREVEKKLNELQHKSESLDSLINKEFDKVLTLDSLINTEGDKVRKLDSLIDKTTSKLDSVTKEKSKLLEKFTK</sequence>
<dbReference type="EMBL" id="DF968182">
    <property type="protein sequence ID" value="GAP43594.1"/>
    <property type="molecule type" value="Genomic_DNA"/>
</dbReference>
<keyword evidence="4" id="KW-1185">Reference proteome</keyword>
<gene>
    <name evidence="3" type="ORF">TBC1_111750</name>
</gene>